<dbReference type="EMBL" id="JBBWRZ010000005">
    <property type="protein sequence ID" value="KAK8235066.1"/>
    <property type="molecule type" value="Genomic_DNA"/>
</dbReference>
<gene>
    <name evidence="1" type="ORF">HDK90DRAFT_465439</name>
</gene>
<reference evidence="1 2" key="1">
    <citation type="submission" date="2024-04" db="EMBL/GenBank/DDBJ databases">
        <title>Phyllosticta paracitricarpa is synonymous to the EU quarantine fungus P. citricarpa based on phylogenomic analyses.</title>
        <authorList>
            <consortium name="Lawrence Berkeley National Laboratory"/>
            <person name="Van Ingen-Buijs V.A."/>
            <person name="Van Westerhoven A.C."/>
            <person name="Haridas S."/>
            <person name="Skiadas P."/>
            <person name="Martin F."/>
            <person name="Groenewald J.Z."/>
            <person name="Crous P.W."/>
            <person name="Seidl M.F."/>
        </authorList>
    </citation>
    <scope>NUCLEOTIDE SEQUENCE [LARGE SCALE GENOMIC DNA]</scope>
    <source>
        <strain evidence="1 2">CBS 123374</strain>
    </source>
</reference>
<protein>
    <submittedName>
        <fullName evidence="1">Uncharacterized protein</fullName>
    </submittedName>
</protein>
<organism evidence="1 2">
    <name type="scientific">Phyllosticta capitalensis</name>
    <dbReference type="NCBI Taxonomy" id="121624"/>
    <lineage>
        <taxon>Eukaryota</taxon>
        <taxon>Fungi</taxon>
        <taxon>Dikarya</taxon>
        <taxon>Ascomycota</taxon>
        <taxon>Pezizomycotina</taxon>
        <taxon>Dothideomycetes</taxon>
        <taxon>Dothideomycetes incertae sedis</taxon>
        <taxon>Botryosphaeriales</taxon>
        <taxon>Phyllostictaceae</taxon>
        <taxon>Phyllosticta</taxon>
    </lineage>
</organism>
<accession>A0ABR1YP54</accession>
<name>A0ABR1YP54_9PEZI</name>
<evidence type="ECO:0000313" key="1">
    <source>
        <dbReference type="EMBL" id="KAK8235066.1"/>
    </source>
</evidence>
<keyword evidence="2" id="KW-1185">Reference proteome</keyword>
<dbReference type="Proteomes" id="UP001492380">
    <property type="component" value="Unassembled WGS sequence"/>
</dbReference>
<comment type="caution">
    <text evidence="1">The sequence shown here is derived from an EMBL/GenBank/DDBJ whole genome shotgun (WGS) entry which is preliminary data.</text>
</comment>
<sequence length="227" mass="25318">MPQEPPLEAMAVSEDHLRRDIKLVKRAEPRLRVSTGGAAVEYRKPQFGLGNDGLQASFGRMARIQVLIVSGDMTVSKEGCGAALQRVSWVAGATDCKRYLRMLVIRMRSCRVPLLKLTELVEASGDFPESLIAATAGQSSRIHRIRTRSLRKLLNVVCKDPALVDGVSKKQMEIWSSASSFGAQNALVFDAKQRLAGRARCQQSDTHDKRLRQSRRNWSIQKVVYKV</sequence>
<evidence type="ECO:0000313" key="2">
    <source>
        <dbReference type="Proteomes" id="UP001492380"/>
    </source>
</evidence>
<proteinExistence type="predicted"/>